<dbReference type="InterPro" id="IPR036282">
    <property type="entry name" value="Glutathione-S-Trfase_C_sf"/>
</dbReference>
<dbReference type="InterPro" id="IPR004046">
    <property type="entry name" value="GST_C"/>
</dbReference>
<dbReference type="PROSITE" id="PS50404">
    <property type="entry name" value="GST_NTER"/>
    <property type="match status" value="1"/>
</dbReference>
<dbReference type="Gene3D" id="3.40.30.10">
    <property type="entry name" value="Glutaredoxin"/>
    <property type="match status" value="1"/>
</dbReference>
<dbReference type="PROSITE" id="PS50405">
    <property type="entry name" value="GST_CTER"/>
    <property type="match status" value="2"/>
</dbReference>
<dbReference type="InterPro" id="IPR004045">
    <property type="entry name" value="Glutathione_S-Trfase_N"/>
</dbReference>
<name>A0AAV5C0Y5_ELECO</name>
<gene>
    <name evidence="6" type="primary">ga08311</name>
    <name evidence="6" type="ORF">PR202_ga08311</name>
</gene>
<dbReference type="Pfam" id="PF13410">
    <property type="entry name" value="GST_C_2"/>
    <property type="match status" value="1"/>
</dbReference>
<dbReference type="CDD" id="cd03058">
    <property type="entry name" value="GST_N_Tau"/>
    <property type="match status" value="1"/>
</dbReference>
<evidence type="ECO:0000256" key="2">
    <source>
        <dbReference type="ARBA" id="ARBA00022679"/>
    </source>
</evidence>
<evidence type="ECO:0000259" key="5">
    <source>
        <dbReference type="PROSITE" id="PS50405"/>
    </source>
</evidence>
<dbReference type="InterPro" id="IPR040079">
    <property type="entry name" value="Glutathione_S-Trfase"/>
</dbReference>
<dbReference type="AlphaFoldDB" id="A0AAV5C0Y5"/>
<feature type="domain" description="GST N-terminal" evidence="4">
    <location>
        <begin position="97"/>
        <end position="176"/>
    </location>
</feature>
<dbReference type="Gene3D" id="1.20.1050.10">
    <property type="match status" value="2"/>
</dbReference>
<dbReference type="GO" id="GO:0004364">
    <property type="term" value="F:glutathione transferase activity"/>
    <property type="evidence" value="ECO:0007669"/>
    <property type="project" value="UniProtKB-EC"/>
</dbReference>
<dbReference type="Proteomes" id="UP001054889">
    <property type="component" value="Unassembled WGS sequence"/>
</dbReference>
<proteinExistence type="predicted"/>
<dbReference type="EMBL" id="BQKI01000004">
    <property type="protein sequence ID" value="GJM91892.1"/>
    <property type="molecule type" value="Genomic_DNA"/>
</dbReference>
<keyword evidence="7" id="KW-1185">Reference proteome</keyword>
<feature type="domain" description="GST C-terminal" evidence="5">
    <location>
        <begin position="181"/>
        <end position="304"/>
    </location>
</feature>
<feature type="domain" description="GST C-terminal" evidence="5">
    <location>
        <begin position="1"/>
        <end position="109"/>
    </location>
</feature>
<dbReference type="SUPFAM" id="SSF47616">
    <property type="entry name" value="GST C-terminal domain-like"/>
    <property type="match status" value="2"/>
</dbReference>
<comment type="caution">
    <text evidence="6">The sequence shown here is derived from an EMBL/GenBank/DDBJ whole genome shotgun (WGS) entry which is preliminary data.</text>
</comment>
<dbReference type="PANTHER" id="PTHR11260">
    <property type="entry name" value="GLUTATHIONE S-TRANSFERASE, GST, SUPERFAMILY, GST DOMAIN CONTAINING"/>
    <property type="match status" value="1"/>
</dbReference>
<sequence length="321" mass="36411">MAHWLEEGEAREGFVKEAKELLPLLEAQLKGKRFFAGDSPGYLDIAACTLGPTRIAIEELTGVSLINDEEYPALSQWAREYISNETLKPCMPDRDQLLAYFTKNKESPFAHRAEVALKLKGVPYELILEDLENKSELLLSHNPVHNMVPVLLHGDQIICESLVIVEYVDEAFDGQPILPAEPCDRAKARFWAQFIEHRCLKPFWLSLWTEGEVQEEFAEETKKNLALLEAQLKGNRFFGGDTIGYLDVAACMLAHWHDALEKVTGVCLVNDDDFPALRRWAKEYTSNEAVKQCLPSTDLLVTYFGLHKQKYISFAHALVSQ</sequence>
<dbReference type="InterPro" id="IPR045074">
    <property type="entry name" value="GST_C_Tau"/>
</dbReference>
<protein>
    <recommendedName>
        <fullName evidence="1">glutathione transferase</fullName>
        <ecNumber evidence="1">2.5.1.18</ecNumber>
    </recommendedName>
</protein>
<dbReference type="Pfam" id="PF13409">
    <property type="entry name" value="GST_N_2"/>
    <property type="match status" value="1"/>
</dbReference>
<dbReference type="InterPro" id="IPR045073">
    <property type="entry name" value="Omega/Tau-like"/>
</dbReference>
<dbReference type="SUPFAM" id="SSF52833">
    <property type="entry name" value="Thioredoxin-like"/>
    <property type="match status" value="1"/>
</dbReference>
<dbReference type="InterPro" id="IPR010987">
    <property type="entry name" value="Glutathione-S-Trfase_C-like"/>
</dbReference>
<organism evidence="6 7">
    <name type="scientific">Eleusine coracana subsp. coracana</name>
    <dbReference type="NCBI Taxonomy" id="191504"/>
    <lineage>
        <taxon>Eukaryota</taxon>
        <taxon>Viridiplantae</taxon>
        <taxon>Streptophyta</taxon>
        <taxon>Embryophyta</taxon>
        <taxon>Tracheophyta</taxon>
        <taxon>Spermatophyta</taxon>
        <taxon>Magnoliopsida</taxon>
        <taxon>Liliopsida</taxon>
        <taxon>Poales</taxon>
        <taxon>Poaceae</taxon>
        <taxon>PACMAD clade</taxon>
        <taxon>Chloridoideae</taxon>
        <taxon>Cynodonteae</taxon>
        <taxon>Eleusininae</taxon>
        <taxon>Eleusine</taxon>
    </lineage>
</organism>
<dbReference type="GO" id="GO:0006749">
    <property type="term" value="P:glutathione metabolic process"/>
    <property type="evidence" value="ECO:0007669"/>
    <property type="project" value="InterPro"/>
</dbReference>
<dbReference type="EC" id="2.5.1.18" evidence="1"/>
<evidence type="ECO:0000313" key="6">
    <source>
        <dbReference type="EMBL" id="GJM91892.1"/>
    </source>
</evidence>
<evidence type="ECO:0000256" key="3">
    <source>
        <dbReference type="ARBA" id="ARBA00047960"/>
    </source>
</evidence>
<dbReference type="FunFam" id="1.20.1050.10:FF:000012">
    <property type="entry name" value="Tau class glutathione S-transferase"/>
    <property type="match status" value="1"/>
</dbReference>
<evidence type="ECO:0000259" key="4">
    <source>
        <dbReference type="PROSITE" id="PS50404"/>
    </source>
</evidence>
<dbReference type="InterPro" id="IPR036249">
    <property type="entry name" value="Thioredoxin-like_sf"/>
</dbReference>
<reference evidence="6" key="2">
    <citation type="submission" date="2021-12" db="EMBL/GenBank/DDBJ databases">
        <title>Resequencing data analysis of finger millet.</title>
        <authorList>
            <person name="Hatakeyama M."/>
            <person name="Aluri S."/>
            <person name="Balachadran M.T."/>
            <person name="Sivarajan S.R."/>
            <person name="Poveda L."/>
            <person name="Shimizu-Inatsugi R."/>
            <person name="Schlapbach R."/>
            <person name="Sreeman S.M."/>
            <person name="Shimizu K.K."/>
        </authorList>
    </citation>
    <scope>NUCLEOTIDE SEQUENCE</scope>
</reference>
<dbReference type="SFLD" id="SFLDG01152">
    <property type="entry name" value="Main.3:_Omega-_and_Tau-like"/>
    <property type="match status" value="1"/>
</dbReference>
<evidence type="ECO:0000313" key="7">
    <source>
        <dbReference type="Proteomes" id="UP001054889"/>
    </source>
</evidence>
<dbReference type="SFLD" id="SFLDS00019">
    <property type="entry name" value="Glutathione_Transferase_(cytos"/>
    <property type="match status" value="1"/>
</dbReference>
<dbReference type="SFLD" id="SFLDG00358">
    <property type="entry name" value="Main_(cytGST)"/>
    <property type="match status" value="1"/>
</dbReference>
<dbReference type="Pfam" id="PF00043">
    <property type="entry name" value="GST_C"/>
    <property type="match status" value="1"/>
</dbReference>
<reference evidence="6" key="1">
    <citation type="journal article" date="2018" name="DNA Res.">
        <title>Multiple hybrid de novo genome assembly of finger millet, an orphan allotetraploid crop.</title>
        <authorList>
            <person name="Hatakeyama M."/>
            <person name="Aluri S."/>
            <person name="Balachadran M.T."/>
            <person name="Sivarajan S.R."/>
            <person name="Patrignani A."/>
            <person name="Gruter S."/>
            <person name="Poveda L."/>
            <person name="Shimizu-Inatsugi R."/>
            <person name="Baeten J."/>
            <person name="Francoijs K.J."/>
            <person name="Nataraja K.N."/>
            <person name="Reddy Y.A.N."/>
            <person name="Phadnis S."/>
            <person name="Ravikumar R.L."/>
            <person name="Schlapbach R."/>
            <person name="Sreeman S.M."/>
            <person name="Shimizu K.K."/>
        </authorList>
    </citation>
    <scope>NUCLEOTIDE SEQUENCE</scope>
</reference>
<evidence type="ECO:0000256" key="1">
    <source>
        <dbReference type="ARBA" id="ARBA00012452"/>
    </source>
</evidence>
<dbReference type="GO" id="GO:0005737">
    <property type="term" value="C:cytoplasm"/>
    <property type="evidence" value="ECO:0007669"/>
    <property type="project" value="TreeGrafter"/>
</dbReference>
<comment type="catalytic activity">
    <reaction evidence="3">
        <text>RX + glutathione = an S-substituted glutathione + a halide anion + H(+)</text>
        <dbReference type="Rhea" id="RHEA:16437"/>
        <dbReference type="ChEBI" id="CHEBI:15378"/>
        <dbReference type="ChEBI" id="CHEBI:16042"/>
        <dbReference type="ChEBI" id="CHEBI:17792"/>
        <dbReference type="ChEBI" id="CHEBI:57925"/>
        <dbReference type="ChEBI" id="CHEBI:90779"/>
        <dbReference type="EC" id="2.5.1.18"/>
    </reaction>
</comment>
<dbReference type="PANTHER" id="PTHR11260:SF763">
    <property type="entry name" value="GLUTATHIONE TRANSFERASE"/>
    <property type="match status" value="1"/>
</dbReference>
<keyword evidence="2" id="KW-0808">Transferase</keyword>
<dbReference type="CDD" id="cd03185">
    <property type="entry name" value="GST_C_Tau"/>
    <property type="match status" value="2"/>
</dbReference>
<accession>A0AAV5C0Y5</accession>